<evidence type="ECO:0000313" key="1">
    <source>
        <dbReference type="EMBL" id="CAG8746270.1"/>
    </source>
</evidence>
<dbReference type="Proteomes" id="UP000789702">
    <property type="component" value="Unassembled WGS sequence"/>
</dbReference>
<name>A0ACA9QC21_9GLOM</name>
<keyword evidence="2" id="KW-1185">Reference proteome</keyword>
<evidence type="ECO:0000313" key="2">
    <source>
        <dbReference type="Proteomes" id="UP000789702"/>
    </source>
</evidence>
<accession>A0ACA9QC21</accession>
<reference evidence="1" key="1">
    <citation type="submission" date="2021-06" db="EMBL/GenBank/DDBJ databases">
        <authorList>
            <person name="Kallberg Y."/>
            <person name="Tangrot J."/>
            <person name="Rosling A."/>
        </authorList>
    </citation>
    <scope>NUCLEOTIDE SEQUENCE</scope>
    <source>
        <strain evidence="1">IL203A</strain>
    </source>
</reference>
<organism evidence="1 2">
    <name type="scientific">Dentiscutata heterogama</name>
    <dbReference type="NCBI Taxonomy" id="1316150"/>
    <lineage>
        <taxon>Eukaryota</taxon>
        <taxon>Fungi</taxon>
        <taxon>Fungi incertae sedis</taxon>
        <taxon>Mucoromycota</taxon>
        <taxon>Glomeromycotina</taxon>
        <taxon>Glomeromycetes</taxon>
        <taxon>Diversisporales</taxon>
        <taxon>Gigasporaceae</taxon>
        <taxon>Dentiscutata</taxon>
    </lineage>
</organism>
<gene>
    <name evidence="1" type="ORF">DHETER_LOCUS14364</name>
</gene>
<dbReference type="EMBL" id="CAJVPU010043723">
    <property type="protein sequence ID" value="CAG8746270.1"/>
    <property type="molecule type" value="Genomic_DNA"/>
</dbReference>
<feature type="non-terminal residue" evidence="1">
    <location>
        <position position="1"/>
    </location>
</feature>
<comment type="caution">
    <text evidence="1">The sequence shown here is derived from an EMBL/GenBank/DDBJ whole genome shotgun (WGS) entry which is preliminary data.</text>
</comment>
<proteinExistence type="predicted"/>
<sequence length="60" mass="6719">LGKRKADDIDKELATNSGNFIKAELPLIFEGLNINNHTAQAITLQLEETKIELKNTKIKL</sequence>
<protein>
    <submittedName>
        <fullName evidence="1">3282_t:CDS:1</fullName>
    </submittedName>
</protein>